<sequence length="231" mass="26768">MVFRKRDITGEFAIQQNIDISKTYRYGATRYRRISHCIIRYEFHIDIFDTISVYRIFASTSAAILHDSGQEVKVAVYEAGYTLIKVYELHHFEETVRFNRQTCEHGLFDEAVRTFAKDKIVASGFPAGVVTEQDKEANCAGWRDSLDIVISPDEVKDSPGKRFCAKIAITLLWGRRSTAKSTRYMELMVGKNYQPKKVRFVTSQVAEVVCKEEKEITRQRQDKHLRGYSHH</sequence>
<comment type="caution">
    <text evidence="1">The sequence shown here is derived from an EMBL/GenBank/DDBJ whole genome shotgun (WGS) entry which is preliminary data.</text>
</comment>
<dbReference type="Proteomes" id="UP000186922">
    <property type="component" value="Unassembled WGS sequence"/>
</dbReference>
<dbReference type="PANTHER" id="PTHR33568">
    <property type="entry name" value="DNA POLYMERASE"/>
    <property type="match status" value="1"/>
</dbReference>
<reference evidence="1 2" key="1">
    <citation type="journal article" date="2016" name="Nat. Commun.">
        <title>Extremotolerant tardigrade genome and improved radiotolerance of human cultured cells by tardigrade-unique protein.</title>
        <authorList>
            <person name="Hashimoto T."/>
            <person name="Horikawa D.D."/>
            <person name="Saito Y."/>
            <person name="Kuwahara H."/>
            <person name="Kozuka-Hata H."/>
            <person name="Shin-I T."/>
            <person name="Minakuchi Y."/>
            <person name="Ohishi K."/>
            <person name="Motoyama A."/>
            <person name="Aizu T."/>
            <person name="Enomoto A."/>
            <person name="Kondo K."/>
            <person name="Tanaka S."/>
            <person name="Hara Y."/>
            <person name="Koshikawa S."/>
            <person name="Sagara H."/>
            <person name="Miura T."/>
            <person name="Yokobori S."/>
            <person name="Miyagawa K."/>
            <person name="Suzuki Y."/>
            <person name="Kubo T."/>
            <person name="Oyama M."/>
            <person name="Kohara Y."/>
            <person name="Fujiyama A."/>
            <person name="Arakawa K."/>
            <person name="Katayama T."/>
            <person name="Toyoda A."/>
            <person name="Kunieda T."/>
        </authorList>
    </citation>
    <scope>NUCLEOTIDE SEQUENCE [LARGE SCALE GENOMIC DNA]</scope>
    <source>
        <strain evidence="1 2">YOKOZUNA-1</strain>
    </source>
</reference>
<organism evidence="1 2">
    <name type="scientific">Ramazzottius varieornatus</name>
    <name type="common">Water bear</name>
    <name type="synonym">Tardigrade</name>
    <dbReference type="NCBI Taxonomy" id="947166"/>
    <lineage>
        <taxon>Eukaryota</taxon>
        <taxon>Metazoa</taxon>
        <taxon>Ecdysozoa</taxon>
        <taxon>Tardigrada</taxon>
        <taxon>Eutardigrada</taxon>
        <taxon>Parachela</taxon>
        <taxon>Hypsibioidea</taxon>
        <taxon>Ramazzottiidae</taxon>
        <taxon>Ramazzottius</taxon>
    </lineage>
</organism>
<name>A0A1D1W8G1_RAMVA</name>
<accession>A0A1D1W8G1</accession>
<dbReference type="AlphaFoldDB" id="A0A1D1W8G1"/>
<protein>
    <submittedName>
        <fullName evidence="1">Uncharacterized protein</fullName>
    </submittedName>
</protein>
<dbReference type="STRING" id="947166.A0A1D1W8G1"/>
<dbReference type="EMBL" id="BDGG01000025">
    <property type="protein sequence ID" value="GAV09662.1"/>
    <property type="molecule type" value="Genomic_DNA"/>
</dbReference>
<keyword evidence="2" id="KW-1185">Reference proteome</keyword>
<evidence type="ECO:0000313" key="1">
    <source>
        <dbReference type="EMBL" id="GAV09662.1"/>
    </source>
</evidence>
<evidence type="ECO:0000313" key="2">
    <source>
        <dbReference type="Proteomes" id="UP000186922"/>
    </source>
</evidence>
<dbReference type="PANTHER" id="PTHR33568:SF3">
    <property type="entry name" value="DNA-DIRECTED DNA POLYMERASE"/>
    <property type="match status" value="1"/>
</dbReference>
<proteinExistence type="predicted"/>
<gene>
    <name evidence="1" type="primary">RvY_19164-1</name>
    <name evidence="1" type="synonym">RvY_19164.1</name>
    <name evidence="1" type="ORF">RvY_19164</name>
</gene>